<keyword evidence="11 15" id="KW-0411">Iron-sulfur</keyword>
<dbReference type="InterPro" id="IPR016166">
    <property type="entry name" value="FAD-bd_PCMH"/>
</dbReference>
<evidence type="ECO:0000313" key="19">
    <source>
        <dbReference type="Proteomes" id="UP000694843"/>
    </source>
</evidence>
<dbReference type="Gene3D" id="3.30.390.50">
    <property type="entry name" value="CO dehydrogenase flavoprotein, C-terminal domain"/>
    <property type="match status" value="1"/>
</dbReference>
<dbReference type="PROSITE" id="PS51085">
    <property type="entry name" value="2FE2S_FER_2"/>
    <property type="match status" value="1"/>
</dbReference>
<dbReference type="SUPFAM" id="SSF56176">
    <property type="entry name" value="FAD-binding/transporter-associated domain-like"/>
    <property type="match status" value="1"/>
</dbReference>
<comment type="cofactor">
    <cofactor evidence="15">
        <name>[2Fe-2S] cluster</name>
        <dbReference type="ChEBI" id="CHEBI:190135"/>
    </cofactor>
    <text evidence="15">Binds 2 [2Fe-2S] clusters.</text>
</comment>
<dbReference type="InterPro" id="IPR002888">
    <property type="entry name" value="2Fe-2S-bd"/>
</dbReference>
<comment type="subcellular location">
    <subcellularLocation>
        <location evidence="2">Peroxisome</location>
    </subcellularLocation>
</comment>
<dbReference type="Gene3D" id="3.90.1170.50">
    <property type="entry name" value="Aldehyde oxidase/xanthine dehydrogenase, a/b hammerhead"/>
    <property type="match status" value="1"/>
</dbReference>
<feature type="domain" description="2Fe-2S ferredoxin-type" evidence="17">
    <location>
        <begin position="10"/>
        <end position="99"/>
    </location>
</feature>
<dbReference type="GO" id="GO:0016491">
    <property type="term" value="F:oxidoreductase activity"/>
    <property type="evidence" value="ECO:0007669"/>
    <property type="project" value="UniProtKB-KW"/>
</dbReference>
<dbReference type="GO" id="GO:0071949">
    <property type="term" value="F:FAD binding"/>
    <property type="evidence" value="ECO:0007669"/>
    <property type="project" value="InterPro"/>
</dbReference>
<keyword evidence="7 15" id="KW-0479">Metal-binding</keyword>
<dbReference type="InterPro" id="IPR037165">
    <property type="entry name" value="AldOxase/xan_DH_Mopterin-bd_sf"/>
</dbReference>
<feature type="binding site" evidence="15">
    <location>
        <position position="158"/>
    </location>
    <ligand>
        <name>[2Fe-2S] cluster</name>
        <dbReference type="ChEBI" id="CHEBI:190135"/>
        <label>2</label>
    </ligand>
</feature>
<evidence type="ECO:0000256" key="13">
    <source>
        <dbReference type="ARBA" id="ARBA00034078"/>
    </source>
</evidence>
<feature type="domain" description="FAD-binding PCMH-type" evidence="18">
    <location>
        <begin position="245"/>
        <end position="432"/>
    </location>
</feature>
<evidence type="ECO:0000259" key="17">
    <source>
        <dbReference type="PROSITE" id="PS51085"/>
    </source>
</evidence>
<dbReference type="InterPro" id="IPR000674">
    <property type="entry name" value="Ald_Oxase/Xan_DH_a/b"/>
</dbReference>
<feature type="binding site" evidence="15">
    <location>
        <position position="784"/>
    </location>
    <ligand>
        <name>Mo-molybdopterin</name>
        <dbReference type="ChEBI" id="CHEBI:71302"/>
    </ligand>
    <ligandPart>
        <name>Mo</name>
        <dbReference type="ChEBI" id="CHEBI:28685"/>
    </ligandPart>
</feature>
<dbReference type="PIRSF" id="PIRSF000127">
    <property type="entry name" value="Xanthine_DH"/>
    <property type="match status" value="1"/>
</dbReference>
<dbReference type="SUPFAM" id="SSF54292">
    <property type="entry name" value="2Fe-2S ferredoxin-like"/>
    <property type="match status" value="1"/>
</dbReference>
<proteinExistence type="inferred from homology"/>
<evidence type="ECO:0000256" key="1">
    <source>
        <dbReference type="ARBA" id="ARBA00001974"/>
    </source>
</evidence>
<dbReference type="InterPro" id="IPR006058">
    <property type="entry name" value="2Fe2S_fd_BS"/>
</dbReference>
<dbReference type="Pfam" id="PF03450">
    <property type="entry name" value="CO_deh_flav_C"/>
    <property type="match status" value="1"/>
</dbReference>
<dbReference type="OrthoDB" id="8300278at2759"/>
<feature type="region of interest" description="Disordered" evidence="16">
    <location>
        <begin position="212"/>
        <end position="236"/>
    </location>
</feature>
<dbReference type="PROSITE" id="PS51387">
    <property type="entry name" value="FAD_PCMH"/>
    <property type="match status" value="1"/>
</dbReference>
<feature type="binding site" evidence="15">
    <location>
        <position position="81"/>
    </location>
    <ligand>
        <name>[2Fe-2S] cluster</name>
        <dbReference type="ChEBI" id="CHEBI:190135"/>
        <label>1</label>
    </ligand>
</feature>
<dbReference type="SUPFAM" id="SSF47741">
    <property type="entry name" value="CO dehydrogenase ISP C-domain like"/>
    <property type="match status" value="1"/>
</dbReference>
<keyword evidence="5" id="KW-0285">Flavoprotein</keyword>
<dbReference type="AlphaFoldDB" id="A0A8B7P5Q0"/>
<evidence type="ECO:0000256" key="5">
    <source>
        <dbReference type="ARBA" id="ARBA00022630"/>
    </source>
</evidence>
<dbReference type="RefSeq" id="XP_018020416.2">
    <property type="nucleotide sequence ID" value="XM_018164927.2"/>
</dbReference>
<dbReference type="InterPro" id="IPR036683">
    <property type="entry name" value="CO_DH_flav_C_dom_sf"/>
</dbReference>
<feature type="binding site" evidence="15">
    <location>
        <position position="56"/>
    </location>
    <ligand>
        <name>[2Fe-2S] cluster</name>
        <dbReference type="ChEBI" id="CHEBI:190135"/>
        <label>1</label>
    </ligand>
</feature>
<feature type="binding site" evidence="15">
    <location>
        <position position="815"/>
    </location>
    <ligand>
        <name>Mo-molybdopterin</name>
        <dbReference type="ChEBI" id="CHEBI:71302"/>
    </ligand>
    <ligandPart>
        <name>Mo</name>
        <dbReference type="ChEBI" id="CHEBI:28685"/>
    </ligandPart>
</feature>
<dbReference type="SUPFAM" id="SSF56003">
    <property type="entry name" value="Molybdenum cofactor-binding domain"/>
    <property type="match status" value="1"/>
</dbReference>
<keyword evidence="8 14" id="KW-0274">FAD</keyword>
<dbReference type="InterPro" id="IPR005107">
    <property type="entry name" value="CO_DH_flav_C"/>
</dbReference>
<evidence type="ECO:0000313" key="20">
    <source>
        <dbReference type="RefSeq" id="XP_018020416.2"/>
    </source>
</evidence>
<feature type="binding site" evidence="15">
    <location>
        <position position="51"/>
    </location>
    <ligand>
        <name>[2Fe-2S] cluster</name>
        <dbReference type="ChEBI" id="CHEBI:190135"/>
        <label>1</label>
    </ligand>
</feature>
<dbReference type="InterPro" id="IPR036856">
    <property type="entry name" value="Ald_Oxase/Xan_DH_a/b_sf"/>
</dbReference>
<dbReference type="PANTHER" id="PTHR11908:SF132">
    <property type="entry name" value="ALDEHYDE OXIDASE 1-RELATED"/>
    <property type="match status" value="1"/>
</dbReference>
<dbReference type="InterPro" id="IPR002346">
    <property type="entry name" value="Mopterin_DH_FAD-bd"/>
</dbReference>
<evidence type="ECO:0000256" key="11">
    <source>
        <dbReference type="ARBA" id="ARBA00023014"/>
    </source>
</evidence>
<evidence type="ECO:0000256" key="9">
    <source>
        <dbReference type="ARBA" id="ARBA00023002"/>
    </source>
</evidence>
<name>A0A8B7P5Q0_HYAAZ</name>
<dbReference type="InterPro" id="IPR001041">
    <property type="entry name" value="2Fe-2S_ferredoxin-type"/>
</dbReference>
<feature type="binding site" evidence="15">
    <location>
        <position position="927"/>
    </location>
    <ligand>
        <name>Mo-molybdopterin</name>
        <dbReference type="ChEBI" id="CHEBI:71302"/>
    </ligand>
    <ligandPart>
        <name>Mo</name>
        <dbReference type="ChEBI" id="CHEBI:28685"/>
    </ligandPart>
</feature>
<evidence type="ECO:0000256" key="15">
    <source>
        <dbReference type="PIRSR" id="PIRSR000127-3"/>
    </source>
</evidence>
<feature type="binding site" evidence="15">
    <location>
        <position position="121"/>
    </location>
    <ligand>
        <name>[2Fe-2S] cluster</name>
        <dbReference type="ChEBI" id="CHEBI:190135"/>
        <label>2</label>
    </ligand>
</feature>
<comment type="cofactor">
    <cofactor evidence="15">
        <name>Mo-molybdopterin</name>
        <dbReference type="ChEBI" id="CHEBI:71302"/>
    </cofactor>
    <text evidence="15">Binds 1 Mo-molybdopterin (Mo-MPT) cofactor per subunit.</text>
</comment>
<dbReference type="SUPFAM" id="SSF54665">
    <property type="entry name" value="CO dehydrogenase molybdoprotein N-domain-like"/>
    <property type="match status" value="1"/>
</dbReference>
<dbReference type="GeneID" id="108676789"/>
<comment type="cofactor">
    <cofactor evidence="13">
        <name>[2Fe-2S] cluster</name>
        <dbReference type="ChEBI" id="CHEBI:190135"/>
    </cofactor>
</comment>
<reference evidence="20" key="1">
    <citation type="submission" date="2025-08" db="UniProtKB">
        <authorList>
            <consortium name="RefSeq"/>
        </authorList>
    </citation>
    <scope>IDENTIFICATION</scope>
</reference>
<evidence type="ECO:0000256" key="12">
    <source>
        <dbReference type="ARBA" id="ARBA00023140"/>
    </source>
</evidence>
<evidence type="ECO:0000259" key="18">
    <source>
        <dbReference type="PROSITE" id="PS51387"/>
    </source>
</evidence>
<feature type="binding site" evidence="15">
    <location>
        <position position="156"/>
    </location>
    <ligand>
        <name>[2Fe-2S] cluster</name>
        <dbReference type="ChEBI" id="CHEBI:190135"/>
        <label>2</label>
    </ligand>
</feature>
<dbReference type="Proteomes" id="UP000694843">
    <property type="component" value="Unplaced"/>
</dbReference>
<dbReference type="SMART" id="SM01008">
    <property type="entry name" value="Ald_Xan_dh_C"/>
    <property type="match status" value="1"/>
</dbReference>
<dbReference type="InterPro" id="IPR016208">
    <property type="entry name" value="Ald_Oxase/xanthine_DH-like"/>
</dbReference>
<dbReference type="Gene3D" id="3.30.365.10">
    <property type="entry name" value="Aldehyde oxidase/xanthine dehydrogenase, molybdopterin binding domain"/>
    <property type="match status" value="4"/>
</dbReference>
<dbReference type="FunFam" id="3.30.365.10:FF:000001">
    <property type="entry name" value="Xanthine dehydrogenase oxidase"/>
    <property type="match status" value="1"/>
</dbReference>
<dbReference type="Pfam" id="PF00941">
    <property type="entry name" value="FAD_binding_5"/>
    <property type="match status" value="1"/>
</dbReference>
<dbReference type="Gene3D" id="3.30.465.10">
    <property type="match status" value="1"/>
</dbReference>
<evidence type="ECO:0000256" key="6">
    <source>
        <dbReference type="ARBA" id="ARBA00022714"/>
    </source>
</evidence>
<dbReference type="GO" id="GO:0005506">
    <property type="term" value="F:iron ion binding"/>
    <property type="evidence" value="ECO:0007669"/>
    <property type="project" value="InterPro"/>
</dbReference>
<dbReference type="InterPro" id="IPR036884">
    <property type="entry name" value="2Fe-2S-bd_dom_sf"/>
</dbReference>
<gene>
    <name evidence="20" type="primary">LOC108676789</name>
</gene>
<sequence>MAPQGDSEVNAVSFVLNGEEHTVSPPAVPLDMRLVDYVRYHVGLPGTKVMCREGGCGACIVVATAPDLGGGGTRTFSVQACQLLVYACANWQLETIEHLGGRKKGYHKIQQALAGFYGTQCGYCSPGMVMTMAGELGRKGTVTSGEVEGALDGNLCRCTGYRPILDAFKSLAGDGAPALKQRLADIEEAYKTTCPRTGQPCAGKLSDGTCRSQAGTTGTTAKDGTTTLGGTTTTGDALADARPSVTAGKERWFHPVSGVGVMNALKMATPQDKVLLVGGNTGAGVFKNDGPYTMFISLAQVPEMQQVNIAESPIKLGARLSLNQCIDVFRSVCEGPKAVAGYGHLKEMADHWQVVANLAVRNNGSWAGNLAMKNRHKNFPSDVFLTLAAIDAQILVANAATQQPEQHPVLEVPQLDLRGKVIVAMLLPPLPAGTRVRSYKITPRAVNAHAYVNAALRLLLGDDLTVKEAPRLLFGGLGEHFVSASNTERYLIGKRLSDVSVVREAARLLAEEATPHPDPHQGSPEYRRSLVQCLFYKMVVGVVGGSPRVRSAGDKIVRGLSSGQQSFDETPDTWPVGQPLPKIESLVQVAGEAQFADDVPLAAGELHAYFVQATQACAAIDSVDATQALAVPGVVDFVTAADIPGKNSYFAMDMFGPVKPDPVFAVDRTLYHGQPLGLIVARDRATAEAATKLVKVTYSDIKKPVVSIQEAIKKDRLELPIGWDGKPASSVVFGDQDGKGLMEKASHRVKGKMEVPSQYHFTMELMTARVMPLEDGYDVIATTQFMQETQKVVAEVLNVPANSLNLTVRRLGGGFGHKVSRCNLSACAVAVAAAKLRRPVRLFQDLRTNMSSIGWREPYYASYEVGFSDTGRLEAVAMEVYSGVGHVPNESTAVMASNIATNVYFSPSWTISPQNAILDTAANTWCRTPGHVEYIAFAENIMDHVAAELGKDPLEVREINILNIADEKQPADGGPNVFKTSILPVLKEKAMLEQRKLEVEQFNRENRWRKRGLAVTPMKYPYDYPPLRYGILVSIYEQDGTIAISHGGIEMGQGMNTKAVQVAAATMGLPMQQFIVKPTSNVTTANSTVTGGSFGSDLVCQGVKLCCERLKARLDAFKATQDPAITWPELVKKAILADVDISERYWPNTSEFPKGYTIWGGACVEVEVDVLTGMHVIRRADVVEDAG</sequence>
<evidence type="ECO:0000256" key="4">
    <source>
        <dbReference type="ARBA" id="ARBA00022505"/>
    </source>
</evidence>
<evidence type="ECO:0000256" key="3">
    <source>
        <dbReference type="ARBA" id="ARBA00006849"/>
    </source>
</evidence>
<dbReference type="Pfam" id="PF01315">
    <property type="entry name" value="Ald_Xan_dh_C"/>
    <property type="match status" value="1"/>
</dbReference>
<feature type="binding site" evidence="15">
    <location>
        <position position="124"/>
    </location>
    <ligand>
        <name>[2Fe-2S] cluster</name>
        <dbReference type="ChEBI" id="CHEBI:190135"/>
        <label>2</label>
    </ligand>
</feature>
<dbReference type="GO" id="GO:0051537">
    <property type="term" value="F:2 iron, 2 sulfur cluster binding"/>
    <property type="evidence" value="ECO:0007669"/>
    <property type="project" value="UniProtKB-KW"/>
</dbReference>
<dbReference type="Gene3D" id="1.10.150.120">
    <property type="entry name" value="[2Fe-2S]-binding domain"/>
    <property type="match status" value="1"/>
</dbReference>
<keyword evidence="10 15" id="KW-0408">Iron</keyword>
<dbReference type="FunFam" id="3.30.365.10:FF:000002">
    <property type="entry name" value="Xanthine dehydrogenase oxidase"/>
    <property type="match status" value="1"/>
</dbReference>
<keyword evidence="19" id="KW-1185">Reference proteome</keyword>
<dbReference type="CDD" id="cd00207">
    <property type="entry name" value="fer2"/>
    <property type="match status" value="1"/>
</dbReference>
<feature type="compositionally biased region" description="Low complexity" evidence="16">
    <location>
        <begin position="214"/>
        <end position="236"/>
    </location>
</feature>
<feature type="non-terminal residue" evidence="20">
    <location>
        <position position="1187"/>
    </location>
</feature>
<dbReference type="InterPro" id="IPR046867">
    <property type="entry name" value="AldOxase/xan_DH_MoCoBD2"/>
</dbReference>
<dbReference type="Pfam" id="PF20256">
    <property type="entry name" value="MoCoBD_2"/>
    <property type="match status" value="1"/>
</dbReference>
<comment type="cofactor">
    <cofactor evidence="1 14">
        <name>FAD</name>
        <dbReference type="ChEBI" id="CHEBI:57692"/>
    </cofactor>
</comment>
<evidence type="ECO:0000256" key="7">
    <source>
        <dbReference type="ARBA" id="ARBA00022723"/>
    </source>
</evidence>
<keyword evidence="4 15" id="KW-0500">Molybdenum</keyword>
<dbReference type="SMART" id="SM01092">
    <property type="entry name" value="CO_deh_flav_C"/>
    <property type="match status" value="1"/>
</dbReference>
<evidence type="ECO:0000256" key="8">
    <source>
        <dbReference type="ARBA" id="ARBA00022827"/>
    </source>
</evidence>
<dbReference type="KEGG" id="hazt:108676789"/>
<evidence type="ECO:0000256" key="10">
    <source>
        <dbReference type="ARBA" id="ARBA00023004"/>
    </source>
</evidence>
<dbReference type="InterPro" id="IPR008274">
    <property type="entry name" value="AldOxase/xan_DH_MoCoBD1"/>
</dbReference>
<dbReference type="SUPFAM" id="SSF55447">
    <property type="entry name" value="CO dehydrogenase flavoprotein C-terminal domain-like"/>
    <property type="match status" value="1"/>
</dbReference>
<organism evidence="19 20">
    <name type="scientific">Hyalella azteca</name>
    <name type="common">Amphipod</name>
    <dbReference type="NCBI Taxonomy" id="294128"/>
    <lineage>
        <taxon>Eukaryota</taxon>
        <taxon>Metazoa</taxon>
        <taxon>Ecdysozoa</taxon>
        <taxon>Arthropoda</taxon>
        <taxon>Crustacea</taxon>
        <taxon>Multicrustacea</taxon>
        <taxon>Malacostraca</taxon>
        <taxon>Eumalacostraca</taxon>
        <taxon>Peracarida</taxon>
        <taxon>Amphipoda</taxon>
        <taxon>Senticaudata</taxon>
        <taxon>Talitrida</taxon>
        <taxon>Talitroidea</taxon>
        <taxon>Hyalellidae</taxon>
        <taxon>Hyalella</taxon>
    </lineage>
</organism>
<protein>
    <submittedName>
        <fullName evidence="20">Xanthine dehydrogenase</fullName>
    </submittedName>
</protein>
<evidence type="ECO:0000256" key="14">
    <source>
        <dbReference type="PIRSR" id="PIRSR000127-2"/>
    </source>
</evidence>
<dbReference type="Gene3D" id="3.10.20.30">
    <property type="match status" value="1"/>
</dbReference>
<evidence type="ECO:0000256" key="16">
    <source>
        <dbReference type="SAM" id="MobiDB-lite"/>
    </source>
</evidence>
<keyword evidence="6 15" id="KW-0001">2Fe-2S</keyword>
<comment type="similarity">
    <text evidence="3">Belongs to the xanthine dehydrogenase family.</text>
</comment>
<keyword evidence="12" id="KW-0576">Peroxisome</keyword>
<dbReference type="InterPro" id="IPR016169">
    <property type="entry name" value="FAD-bd_PCMH_sub2"/>
</dbReference>
<accession>A0A8B7P5Q0</accession>
<dbReference type="InterPro" id="IPR012675">
    <property type="entry name" value="Beta-grasp_dom_sf"/>
</dbReference>
<dbReference type="GO" id="GO:0005777">
    <property type="term" value="C:peroxisome"/>
    <property type="evidence" value="ECO:0007669"/>
    <property type="project" value="UniProtKB-SubCell"/>
</dbReference>
<feature type="binding site" evidence="14">
    <location>
        <position position="440"/>
    </location>
    <ligand>
        <name>FAD</name>
        <dbReference type="ChEBI" id="CHEBI:57692"/>
    </ligand>
</feature>
<dbReference type="Pfam" id="PF01799">
    <property type="entry name" value="Fer2_2"/>
    <property type="match status" value="1"/>
</dbReference>
<dbReference type="InterPro" id="IPR036010">
    <property type="entry name" value="2Fe-2S_ferredoxin-like_sf"/>
</dbReference>
<dbReference type="PROSITE" id="PS00197">
    <property type="entry name" value="2FE2S_FER_1"/>
    <property type="match status" value="1"/>
</dbReference>
<feature type="binding site" evidence="14">
    <location>
        <begin position="365"/>
        <end position="369"/>
    </location>
    <ligand>
        <name>FAD</name>
        <dbReference type="ChEBI" id="CHEBI:57692"/>
    </ligand>
</feature>
<dbReference type="Pfam" id="PF02738">
    <property type="entry name" value="MoCoBD_1"/>
    <property type="match status" value="1"/>
</dbReference>
<dbReference type="PANTHER" id="PTHR11908">
    <property type="entry name" value="XANTHINE DEHYDROGENASE"/>
    <property type="match status" value="1"/>
</dbReference>
<keyword evidence="9" id="KW-0560">Oxidoreductase</keyword>
<feature type="binding site" evidence="15">
    <location>
        <position position="59"/>
    </location>
    <ligand>
        <name>[2Fe-2S] cluster</name>
        <dbReference type="ChEBI" id="CHEBI:190135"/>
        <label>1</label>
    </ligand>
</feature>
<evidence type="ECO:0000256" key="2">
    <source>
        <dbReference type="ARBA" id="ARBA00004275"/>
    </source>
</evidence>
<dbReference type="InterPro" id="IPR036318">
    <property type="entry name" value="FAD-bd_PCMH-like_sf"/>
</dbReference>
<feature type="binding site" evidence="15">
    <location>
        <position position="1092"/>
    </location>
    <ligand>
        <name>Mo-molybdopterin</name>
        <dbReference type="ChEBI" id="CHEBI:71302"/>
    </ligand>
    <ligandPart>
        <name>Mo</name>
        <dbReference type="ChEBI" id="CHEBI:28685"/>
    </ligandPart>
</feature>
<dbReference type="OMA" id="HWYWPKT"/>